<evidence type="ECO:0000313" key="1">
    <source>
        <dbReference type="EMBL" id="EEN55828.1"/>
    </source>
</evidence>
<proteinExistence type="predicted"/>
<reference evidence="1" key="1">
    <citation type="journal article" date="2008" name="Nature">
        <title>The amphioxus genome and the evolution of the chordate karyotype.</title>
        <authorList>
            <consortium name="US DOE Joint Genome Institute (JGI-PGF)"/>
            <person name="Putnam N.H."/>
            <person name="Butts T."/>
            <person name="Ferrier D.E.K."/>
            <person name="Furlong R.F."/>
            <person name="Hellsten U."/>
            <person name="Kawashima T."/>
            <person name="Robinson-Rechavi M."/>
            <person name="Shoguchi E."/>
            <person name="Terry A."/>
            <person name="Yu J.-K."/>
            <person name="Benito-Gutierrez E.L."/>
            <person name="Dubchak I."/>
            <person name="Garcia-Fernandez J."/>
            <person name="Gibson-Brown J.J."/>
            <person name="Grigoriev I.V."/>
            <person name="Horton A.C."/>
            <person name="de Jong P.J."/>
            <person name="Jurka J."/>
            <person name="Kapitonov V.V."/>
            <person name="Kohara Y."/>
            <person name="Kuroki Y."/>
            <person name="Lindquist E."/>
            <person name="Lucas S."/>
            <person name="Osoegawa K."/>
            <person name="Pennacchio L.A."/>
            <person name="Salamov A.A."/>
            <person name="Satou Y."/>
            <person name="Sauka-Spengler T."/>
            <person name="Schmutz J."/>
            <person name="Shin-I T."/>
            <person name="Toyoda A."/>
            <person name="Bronner-Fraser M."/>
            <person name="Fujiyama A."/>
            <person name="Holland L.Z."/>
            <person name="Holland P.W.H."/>
            <person name="Satoh N."/>
            <person name="Rokhsar D.S."/>
        </authorList>
    </citation>
    <scope>NUCLEOTIDE SEQUENCE [LARGE SCALE GENOMIC DNA]</scope>
    <source>
        <strain evidence="1">S238N-H82</strain>
        <tissue evidence="1">Testes</tissue>
    </source>
</reference>
<name>C3YVB2_BRAFL</name>
<gene>
    <name evidence="1" type="ORF">BRAFLDRAFT_70287</name>
</gene>
<dbReference type="AlphaFoldDB" id="C3YVB2"/>
<organism>
    <name type="scientific">Branchiostoma floridae</name>
    <name type="common">Florida lancelet</name>
    <name type="synonym">Amphioxus</name>
    <dbReference type="NCBI Taxonomy" id="7739"/>
    <lineage>
        <taxon>Eukaryota</taxon>
        <taxon>Metazoa</taxon>
        <taxon>Chordata</taxon>
        <taxon>Cephalochordata</taxon>
        <taxon>Leptocardii</taxon>
        <taxon>Amphioxiformes</taxon>
        <taxon>Branchiostomatidae</taxon>
        <taxon>Branchiostoma</taxon>
    </lineage>
</organism>
<dbReference type="EMBL" id="GG666556">
    <property type="protein sequence ID" value="EEN55828.1"/>
    <property type="molecule type" value="Genomic_DNA"/>
</dbReference>
<sequence length="100" mass="10962">MTKTGRMWVGIRRTMLAAVCVEVLTSILFGADAGRVRRPLLMAASSNDRLITSSTPSSVPPVCRHAIENRETQTGVYVLNMNRHVKIILDIVNVISCGHS</sequence>
<accession>C3YVB2</accession>
<protein>
    <submittedName>
        <fullName evidence="1">Uncharacterized protein</fullName>
    </submittedName>
</protein>
<dbReference type="InParanoid" id="C3YVB2"/>